<feature type="active site" description="Charge relay system" evidence="5 6">
    <location>
        <position position="510"/>
    </location>
</feature>
<dbReference type="InterPro" id="IPR050131">
    <property type="entry name" value="Peptidase_S8_subtilisin-like"/>
</dbReference>
<dbReference type="AlphaFoldDB" id="A0A7S9LQB1"/>
<keyword evidence="9" id="KW-1185">Reference proteome</keyword>
<dbReference type="Proteomes" id="UP000594800">
    <property type="component" value="Chromosome"/>
</dbReference>
<sequence>MDPALQQLTRGGDRAEILEAVARLAPGRTRLPRGAREVTRFGQIRTLRLARHDIRRVWADPTVASLKAPRLLQLERPPNPALGEGLGLQVSRRPLGLRETGRGVVVGIIDWGFDVAHPAFLDAEGRSRITALWDQRRPPRGTSRPAPYGYGQVFTKRQIDRSLAERHPYDALGYHPGDADTGIGTHGSHVADIAAGSARPDAQSGVAPEAELVFVHLASSPLSGLANLGDSVRILEAVDFIARTAADKPLVINMSIGRHGGPHTGLTLVERALDAFVAGRRNTQIVQSGGNYFRAGAHSAGRLAPGRRRTLDWIVSRGDRTGNELELWYSNRDRLDIAIASPDGTPIPVALGEAVTFHEPSGEEVGRAYHRAFDPNTPDHHFDVFLYTNAPSGRWRVQVEGTEVADGRFHAWIERDRGGRRGQSRFSARDIETSCTIGSICNGFLTIAVGAADQRSPFTAPASFASAGPTRDGRTKPDVLAPGVRIEAARSTPPGEERPVPGLTRMSGASQAAPFVAGVCALCLQAGQGRLDAAQLRRALIGTATPLRPLAQADIPRLGAGMIDVEAAVDTARALARHPQHL</sequence>
<evidence type="ECO:0000259" key="7">
    <source>
        <dbReference type="Pfam" id="PF00082"/>
    </source>
</evidence>
<dbReference type="InterPro" id="IPR015500">
    <property type="entry name" value="Peptidase_S8_subtilisin-rel"/>
</dbReference>
<dbReference type="PANTHER" id="PTHR43806:SF11">
    <property type="entry name" value="CEREVISIN-RELATED"/>
    <property type="match status" value="1"/>
</dbReference>
<keyword evidence="2 6" id="KW-0645">Protease</keyword>
<evidence type="ECO:0000256" key="6">
    <source>
        <dbReference type="PROSITE-ProRule" id="PRU01240"/>
    </source>
</evidence>
<evidence type="ECO:0000313" key="8">
    <source>
        <dbReference type="EMBL" id="QPH53341.1"/>
    </source>
</evidence>
<dbReference type="CDD" id="cd07478">
    <property type="entry name" value="Peptidases_S8_CspA-like"/>
    <property type="match status" value="1"/>
</dbReference>
<evidence type="ECO:0000256" key="3">
    <source>
        <dbReference type="ARBA" id="ARBA00022801"/>
    </source>
</evidence>
<dbReference type="Gene3D" id="2.60.120.1290">
    <property type="match status" value="1"/>
</dbReference>
<gene>
    <name evidence="8" type="ORF">I0K15_16340</name>
</gene>
<dbReference type="InterPro" id="IPR036852">
    <property type="entry name" value="Peptidase_S8/S53_dom_sf"/>
</dbReference>
<feature type="active site" description="Charge relay system" evidence="5 6">
    <location>
        <position position="110"/>
    </location>
</feature>
<dbReference type="InterPro" id="IPR034045">
    <property type="entry name" value="Pep_S8_CspA-like"/>
</dbReference>
<dbReference type="GO" id="GO:0004252">
    <property type="term" value="F:serine-type endopeptidase activity"/>
    <property type="evidence" value="ECO:0007669"/>
    <property type="project" value="UniProtKB-UniRule"/>
</dbReference>
<feature type="domain" description="Peptidase S8/S53" evidence="7">
    <location>
        <begin position="446"/>
        <end position="547"/>
    </location>
</feature>
<organism evidence="8 9">
    <name type="scientific">Pontivivens ytuae</name>
    <dbReference type="NCBI Taxonomy" id="2789856"/>
    <lineage>
        <taxon>Bacteria</taxon>
        <taxon>Pseudomonadati</taxon>
        <taxon>Pseudomonadota</taxon>
        <taxon>Alphaproteobacteria</taxon>
        <taxon>Rhodobacterales</taxon>
        <taxon>Paracoccaceae</taxon>
        <taxon>Pontivivens</taxon>
    </lineage>
</organism>
<dbReference type="EMBL" id="CP064942">
    <property type="protein sequence ID" value="QPH53341.1"/>
    <property type="molecule type" value="Genomic_DNA"/>
</dbReference>
<protein>
    <submittedName>
        <fullName evidence="8">S8 family peptidase</fullName>
    </submittedName>
</protein>
<dbReference type="Gene3D" id="3.40.50.200">
    <property type="entry name" value="Peptidase S8/S53 domain"/>
    <property type="match status" value="1"/>
</dbReference>
<feature type="domain" description="Peptidase S8/S53" evidence="7">
    <location>
        <begin position="101"/>
        <end position="292"/>
    </location>
</feature>
<evidence type="ECO:0000256" key="2">
    <source>
        <dbReference type="ARBA" id="ARBA00022670"/>
    </source>
</evidence>
<dbReference type="RefSeq" id="WP_196102551.1">
    <property type="nucleotide sequence ID" value="NZ_CP064942.1"/>
</dbReference>
<accession>A0A7S9LQB1</accession>
<evidence type="ECO:0000313" key="9">
    <source>
        <dbReference type="Proteomes" id="UP000594800"/>
    </source>
</evidence>
<dbReference type="InterPro" id="IPR000209">
    <property type="entry name" value="Peptidase_S8/S53_dom"/>
</dbReference>
<evidence type="ECO:0000256" key="4">
    <source>
        <dbReference type="ARBA" id="ARBA00022825"/>
    </source>
</evidence>
<keyword evidence="4 6" id="KW-0720">Serine protease</keyword>
<dbReference type="KEGG" id="poz:I0K15_16340"/>
<reference evidence="8 9" key="1">
    <citation type="submission" date="2020-11" db="EMBL/GenBank/DDBJ databases">
        <title>Description of Pontivivens ytuae sp. nov. isolated from deep sea sediment of Mariana Trench.</title>
        <authorList>
            <person name="Wang Z."/>
            <person name="Sun Q.-L."/>
            <person name="Xu X.-D."/>
            <person name="Tang Y.-Z."/>
            <person name="Zhang J."/>
        </authorList>
    </citation>
    <scope>NUCLEOTIDE SEQUENCE [LARGE SCALE GENOMIC DNA]</scope>
    <source>
        <strain evidence="8 9">MT2928</strain>
    </source>
</reference>
<comment type="similarity">
    <text evidence="1 6">Belongs to the peptidase S8 family.</text>
</comment>
<evidence type="ECO:0000256" key="1">
    <source>
        <dbReference type="ARBA" id="ARBA00011073"/>
    </source>
</evidence>
<dbReference type="PRINTS" id="PR00723">
    <property type="entry name" value="SUBTILISIN"/>
</dbReference>
<feature type="active site" description="Charge relay system" evidence="5 6">
    <location>
        <position position="186"/>
    </location>
</feature>
<dbReference type="Pfam" id="PF00082">
    <property type="entry name" value="Peptidase_S8"/>
    <property type="match status" value="2"/>
</dbReference>
<name>A0A7S9LQB1_9RHOB</name>
<dbReference type="SUPFAM" id="SSF52743">
    <property type="entry name" value="Subtilisin-like"/>
    <property type="match status" value="1"/>
</dbReference>
<evidence type="ECO:0000256" key="5">
    <source>
        <dbReference type="PIRSR" id="PIRSR615500-1"/>
    </source>
</evidence>
<dbReference type="PANTHER" id="PTHR43806">
    <property type="entry name" value="PEPTIDASE S8"/>
    <property type="match status" value="1"/>
</dbReference>
<dbReference type="PROSITE" id="PS51892">
    <property type="entry name" value="SUBTILASE"/>
    <property type="match status" value="1"/>
</dbReference>
<keyword evidence="3 6" id="KW-0378">Hydrolase</keyword>
<dbReference type="GO" id="GO:0006508">
    <property type="term" value="P:proteolysis"/>
    <property type="evidence" value="ECO:0007669"/>
    <property type="project" value="UniProtKB-KW"/>
</dbReference>
<proteinExistence type="inferred from homology"/>